<reference evidence="12 13" key="1">
    <citation type="submission" date="2018-03" db="EMBL/GenBank/DDBJ databases">
        <title>The draft genome of Mesorhizobium sp. 6GN-30.</title>
        <authorList>
            <person name="Liu L."/>
            <person name="Li L."/>
            <person name="Wang T."/>
            <person name="Zhang X."/>
            <person name="Liang L."/>
        </authorList>
    </citation>
    <scope>NUCLEOTIDE SEQUENCE [LARGE SCALE GENOMIC DNA]</scope>
    <source>
        <strain evidence="12 13">6GN30</strain>
    </source>
</reference>
<feature type="signal peptide" evidence="10">
    <location>
        <begin position="1"/>
        <end position="19"/>
    </location>
</feature>
<dbReference type="UniPathway" id="UPA00219"/>
<evidence type="ECO:0000256" key="4">
    <source>
        <dbReference type="ARBA" id="ARBA00022960"/>
    </source>
</evidence>
<dbReference type="PROSITE" id="PS51257">
    <property type="entry name" value="PROKAR_LIPOPROTEIN"/>
    <property type="match status" value="1"/>
</dbReference>
<keyword evidence="3" id="KW-0808">Transferase</keyword>
<evidence type="ECO:0000256" key="9">
    <source>
        <dbReference type="SAM" id="MobiDB-lite"/>
    </source>
</evidence>
<feature type="active site" description="Proton donor/acceptor" evidence="7">
    <location>
        <position position="147"/>
    </location>
</feature>
<dbReference type="AlphaFoldDB" id="A0A2P7RSJ3"/>
<comment type="pathway">
    <text evidence="1 7">Cell wall biogenesis; peptidoglycan biosynthesis.</text>
</comment>
<feature type="active site" description="Nucleophile" evidence="7">
    <location>
        <position position="155"/>
    </location>
</feature>
<keyword evidence="13" id="KW-1185">Reference proteome</keyword>
<feature type="region of interest" description="Disordered" evidence="9">
    <location>
        <begin position="307"/>
        <end position="339"/>
    </location>
</feature>
<dbReference type="Proteomes" id="UP000241229">
    <property type="component" value="Unassembled WGS sequence"/>
</dbReference>
<evidence type="ECO:0000259" key="11">
    <source>
        <dbReference type="PROSITE" id="PS52029"/>
    </source>
</evidence>
<comment type="caution">
    <text evidence="12">The sequence shown here is derived from an EMBL/GenBank/DDBJ whole genome shotgun (WGS) entry which is preliminary data.</text>
</comment>
<evidence type="ECO:0000256" key="10">
    <source>
        <dbReference type="SAM" id="SignalP"/>
    </source>
</evidence>
<evidence type="ECO:0000256" key="3">
    <source>
        <dbReference type="ARBA" id="ARBA00022679"/>
    </source>
</evidence>
<protein>
    <recommendedName>
        <fullName evidence="11">L,D-TPase catalytic domain-containing protein</fullName>
    </recommendedName>
</protein>
<dbReference type="InterPro" id="IPR038063">
    <property type="entry name" value="Transpep_catalytic_dom"/>
</dbReference>
<dbReference type="RefSeq" id="WP_106775090.1">
    <property type="nucleotide sequence ID" value="NZ_PXYK01000034.1"/>
</dbReference>
<evidence type="ECO:0000256" key="6">
    <source>
        <dbReference type="ARBA" id="ARBA00023316"/>
    </source>
</evidence>
<feature type="chain" id="PRO_5015190995" description="L,D-TPase catalytic domain-containing protein" evidence="10">
    <location>
        <begin position="20"/>
        <end position="419"/>
    </location>
</feature>
<dbReference type="GO" id="GO:0009252">
    <property type="term" value="P:peptidoglycan biosynthetic process"/>
    <property type="evidence" value="ECO:0007669"/>
    <property type="project" value="UniProtKB-UniPathway"/>
</dbReference>
<feature type="coiled-coil region" evidence="8">
    <location>
        <begin position="341"/>
        <end position="368"/>
    </location>
</feature>
<dbReference type="InterPro" id="IPR005490">
    <property type="entry name" value="LD_TPept_cat_dom"/>
</dbReference>
<dbReference type="CDD" id="cd16913">
    <property type="entry name" value="YkuD_like"/>
    <property type="match status" value="1"/>
</dbReference>
<feature type="domain" description="L,D-TPase catalytic" evidence="11">
    <location>
        <begin position="55"/>
        <end position="182"/>
    </location>
</feature>
<dbReference type="PANTHER" id="PTHR36699:SF1">
    <property type="entry name" value="L,D-TRANSPEPTIDASE YAFK-RELATED"/>
    <property type="match status" value="1"/>
</dbReference>
<accession>A0A2P7RSJ3</accession>
<keyword evidence="6 7" id="KW-0961">Cell wall biogenesis/degradation</keyword>
<evidence type="ECO:0000313" key="13">
    <source>
        <dbReference type="Proteomes" id="UP000241229"/>
    </source>
</evidence>
<dbReference type="SUPFAM" id="SSF141523">
    <property type="entry name" value="L,D-transpeptidase catalytic domain-like"/>
    <property type="match status" value="1"/>
</dbReference>
<organism evidence="12 13">
    <name type="scientific">Kumtagia ephedrae</name>
    <dbReference type="NCBI Taxonomy" id="2116701"/>
    <lineage>
        <taxon>Bacteria</taxon>
        <taxon>Pseudomonadati</taxon>
        <taxon>Pseudomonadota</taxon>
        <taxon>Alphaproteobacteria</taxon>
        <taxon>Hyphomicrobiales</taxon>
        <taxon>Phyllobacteriaceae</taxon>
        <taxon>Kumtagia</taxon>
    </lineage>
</organism>
<name>A0A2P7RSJ3_9HYPH</name>
<keyword evidence="10" id="KW-0732">Signal</keyword>
<gene>
    <name evidence="12" type="ORF">C7I84_25695</name>
</gene>
<evidence type="ECO:0000256" key="2">
    <source>
        <dbReference type="ARBA" id="ARBA00005992"/>
    </source>
</evidence>
<dbReference type="PANTHER" id="PTHR36699">
    <property type="entry name" value="LD-TRANSPEPTIDASE"/>
    <property type="match status" value="1"/>
</dbReference>
<dbReference type="EMBL" id="PXYK01000034">
    <property type="protein sequence ID" value="PSJ53194.1"/>
    <property type="molecule type" value="Genomic_DNA"/>
</dbReference>
<dbReference type="OrthoDB" id="9809748at2"/>
<evidence type="ECO:0000256" key="1">
    <source>
        <dbReference type="ARBA" id="ARBA00004752"/>
    </source>
</evidence>
<dbReference type="GO" id="GO:0016740">
    <property type="term" value="F:transferase activity"/>
    <property type="evidence" value="ECO:0007669"/>
    <property type="project" value="UniProtKB-KW"/>
</dbReference>
<dbReference type="Pfam" id="PF03734">
    <property type="entry name" value="YkuD"/>
    <property type="match status" value="1"/>
</dbReference>
<evidence type="ECO:0000256" key="8">
    <source>
        <dbReference type="SAM" id="Coils"/>
    </source>
</evidence>
<evidence type="ECO:0000256" key="5">
    <source>
        <dbReference type="ARBA" id="ARBA00022984"/>
    </source>
</evidence>
<keyword evidence="8" id="KW-0175">Coiled coil</keyword>
<evidence type="ECO:0000256" key="7">
    <source>
        <dbReference type="PROSITE-ProRule" id="PRU01373"/>
    </source>
</evidence>
<dbReference type="GO" id="GO:0004180">
    <property type="term" value="F:carboxypeptidase activity"/>
    <property type="evidence" value="ECO:0007669"/>
    <property type="project" value="UniProtKB-ARBA"/>
</dbReference>
<dbReference type="GO" id="GO:0008360">
    <property type="term" value="P:regulation of cell shape"/>
    <property type="evidence" value="ECO:0007669"/>
    <property type="project" value="UniProtKB-UniRule"/>
</dbReference>
<evidence type="ECO:0000313" key="12">
    <source>
        <dbReference type="EMBL" id="PSJ53194.1"/>
    </source>
</evidence>
<comment type="similarity">
    <text evidence="2">Belongs to the YkuD family.</text>
</comment>
<sequence length="419" mass="45285">MIARLLRAGLLVAALGAAGCTESTLNVAGGHAEAPVPQKLVKVMQAKGMARSAPIVARVFKEENKVEIWKQKSNGRYDLLASYDICKMSGKLGPKYIEGDRQSPEGFYHVRPAQMNPNSRYHLAFNIGYPNAYDRAHGRTGSNLMVHGACSSSGCFSMNDAQMTEIYALARDSFRGGQTEFQIQSYPFRMTAANMARYRGDPNYAFWKNLKEGYDHFEITKVPPKVDICEKRYVFNAVTDPNATFSAAGACPTFTQPDSLKVAYQSYQTSYEAAFSSAVGAKPVAPKPTIMGIQEARLVSEWTKKRARGERVTMEPPSLTADGGVVNTTTRMGRVDSPAGRKMAAIEAAEAEKKKQAEEKAAAKAAALAAEQAARAPVPEPAPVAVPTDPMPTAVAAPVAEQPGMLSRVGKRFTNLFGG</sequence>
<dbReference type="PROSITE" id="PS52029">
    <property type="entry name" value="LD_TPASE"/>
    <property type="match status" value="1"/>
</dbReference>
<dbReference type="GO" id="GO:0071555">
    <property type="term" value="P:cell wall organization"/>
    <property type="evidence" value="ECO:0007669"/>
    <property type="project" value="UniProtKB-UniRule"/>
</dbReference>
<keyword evidence="4 7" id="KW-0133">Cell shape</keyword>
<proteinExistence type="inferred from homology"/>
<keyword evidence="5 7" id="KW-0573">Peptidoglycan synthesis</keyword>